<dbReference type="GeneID" id="60751888"/>
<reference evidence="2 3" key="1">
    <citation type="submission" date="2019-02" db="EMBL/GenBank/DDBJ databases">
        <authorList>
            <consortium name="Pathogen Informatics"/>
        </authorList>
    </citation>
    <scope>NUCLEOTIDE SEQUENCE [LARGE SCALE GENOMIC DNA]</scope>
    <source>
        <strain evidence="2 3">3012STDY6756503</strain>
    </source>
</reference>
<dbReference type="AlphaFoldDB" id="A0ABD7V7F7"/>
<sequence>MRRGVDSLSTLRQDAHAGVAELIEFLGAGRLMGLAGPEDATIRTGLQMVDAFDIAALSADARALVAAHRAVSDQLHHLPEQRVRLDDGWRSAAATRAVDAVIGHQRRAESDLYVLHTLTDATAAAASGIDRLMRSFYLAVARLGTPIAAETPPAELPEAVLGGRVPLGVVAEDLRSRVELFTSCVDATVRGITGILEILNRSLDGIDAEPYPGGEGVTGSTESAGSTEHSVPRSVPVGPADLAAVDSVVGETASAVAVPVPGEEPVPGREEPVPGGGEPGRGEDVPFQLGGAVGTHGDDAVTAPDTGVPQDVPAHPESGGADPGSGALESGGPDSERPDPERAEFGRPDPERPDPERPDPEISGPDGPQPVSSSATDPSPEPERSAGDLALAGDQ</sequence>
<dbReference type="Proteomes" id="UP000360750">
    <property type="component" value="Unassembled WGS sequence"/>
</dbReference>
<protein>
    <submittedName>
        <fullName evidence="2">Uncharacterized protein</fullName>
    </submittedName>
</protein>
<feature type="compositionally biased region" description="Basic and acidic residues" evidence="1">
    <location>
        <begin position="334"/>
        <end position="360"/>
    </location>
</feature>
<evidence type="ECO:0000256" key="1">
    <source>
        <dbReference type="SAM" id="MobiDB-lite"/>
    </source>
</evidence>
<organism evidence="2 3">
    <name type="scientific">Gordonia paraffinivorans</name>
    <dbReference type="NCBI Taxonomy" id="175628"/>
    <lineage>
        <taxon>Bacteria</taxon>
        <taxon>Bacillati</taxon>
        <taxon>Actinomycetota</taxon>
        <taxon>Actinomycetes</taxon>
        <taxon>Mycobacteriales</taxon>
        <taxon>Gordoniaceae</taxon>
        <taxon>Gordonia</taxon>
    </lineage>
</organism>
<comment type="caution">
    <text evidence="2">The sequence shown here is derived from an EMBL/GenBank/DDBJ whole genome shotgun (WGS) entry which is preliminary data.</text>
</comment>
<evidence type="ECO:0000313" key="3">
    <source>
        <dbReference type="Proteomes" id="UP000360750"/>
    </source>
</evidence>
<accession>A0ABD7V7F7</accession>
<feature type="region of interest" description="Disordered" evidence="1">
    <location>
        <begin position="256"/>
        <end position="395"/>
    </location>
</feature>
<feature type="region of interest" description="Disordered" evidence="1">
    <location>
        <begin position="209"/>
        <end position="238"/>
    </location>
</feature>
<dbReference type="EMBL" id="CAACYD010000007">
    <property type="protein sequence ID" value="VFA90334.1"/>
    <property type="molecule type" value="Genomic_DNA"/>
</dbReference>
<dbReference type="RefSeq" id="WP_131735211.1">
    <property type="nucleotide sequence ID" value="NZ_CAACYD010000007.1"/>
</dbReference>
<name>A0ABD7V7F7_9ACTN</name>
<feature type="compositionally biased region" description="Polar residues" evidence="1">
    <location>
        <begin position="218"/>
        <end position="229"/>
    </location>
</feature>
<gene>
    <name evidence="2" type="ORF">NCTC8139_03917</name>
</gene>
<proteinExistence type="predicted"/>
<evidence type="ECO:0000313" key="2">
    <source>
        <dbReference type="EMBL" id="VFA90334.1"/>
    </source>
</evidence>